<evidence type="ECO:0000256" key="2">
    <source>
        <dbReference type="ARBA" id="ARBA00023239"/>
    </source>
</evidence>
<name>A0A942U792_9BACI</name>
<dbReference type="PANTHER" id="PTHR11941:SF54">
    <property type="entry name" value="ENOYL-COA HYDRATASE, MITOCHONDRIAL"/>
    <property type="match status" value="1"/>
</dbReference>
<accession>A0A942U792</accession>
<keyword evidence="2" id="KW-0456">Lyase</keyword>
<dbReference type="EMBL" id="JAGYPF010000004">
    <property type="protein sequence ID" value="MBS4214700.1"/>
    <property type="molecule type" value="Genomic_DNA"/>
</dbReference>
<dbReference type="GO" id="GO:0006635">
    <property type="term" value="P:fatty acid beta-oxidation"/>
    <property type="evidence" value="ECO:0007669"/>
    <property type="project" value="TreeGrafter"/>
</dbReference>
<evidence type="ECO:0000313" key="4">
    <source>
        <dbReference type="EMBL" id="MBS4214700.1"/>
    </source>
</evidence>
<dbReference type="Pfam" id="PF00378">
    <property type="entry name" value="ECH_1"/>
    <property type="match status" value="1"/>
</dbReference>
<dbReference type="GO" id="GO:0016829">
    <property type="term" value="F:lyase activity"/>
    <property type="evidence" value="ECO:0007669"/>
    <property type="project" value="UniProtKB-KW"/>
</dbReference>
<comment type="similarity">
    <text evidence="1 3">Belongs to the enoyl-CoA hydratase/isomerase family.</text>
</comment>
<reference evidence="4" key="1">
    <citation type="submission" date="2021-05" db="EMBL/GenBank/DDBJ databases">
        <title>Novel Bacillus species.</title>
        <authorList>
            <person name="Liu G."/>
        </authorList>
    </citation>
    <scope>NUCLEOTIDE SEQUENCE</scope>
    <source>
        <strain evidence="4">FJAT-49825</strain>
    </source>
</reference>
<dbReference type="InterPro" id="IPR029045">
    <property type="entry name" value="ClpP/crotonase-like_dom_sf"/>
</dbReference>
<gene>
    <name evidence="4" type="ORF">KHA99_19825</name>
</gene>
<comment type="caution">
    <text evidence="4">The sequence shown here is derived from an EMBL/GenBank/DDBJ whole genome shotgun (WGS) entry which is preliminary data.</text>
</comment>
<dbReference type="RefSeq" id="WP_213119220.1">
    <property type="nucleotide sequence ID" value="NZ_JAGYPF010000004.1"/>
</dbReference>
<proteinExistence type="inferred from homology"/>
<dbReference type="PANTHER" id="PTHR11941">
    <property type="entry name" value="ENOYL-COA HYDRATASE-RELATED"/>
    <property type="match status" value="1"/>
</dbReference>
<evidence type="ECO:0000256" key="3">
    <source>
        <dbReference type="RuleBase" id="RU003707"/>
    </source>
</evidence>
<sequence>MGSLIYEQDGNIAYLFFNRPERRNAIDTQMSQEFIEYLGEFKADQNARVLILSGKGDKAFCSGIDLKESLENVDSSKKGYSSRGKMFEYIIETWKPVISAINGAAVGAGCEIALASDFRLAVNNSILGLPEAKRGMGATFGSTLLPKLISPAKAANLLYTGRLIRADEAFQIGLVDEVLPDHSSLLNRANELAFGICRNAPLSVRRMKETIWKTMGVPLFQALHMDIGPNVYESEDRIEGAKAFFEKREPIWKGR</sequence>
<dbReference type="AlphaFoldDB" id="A0A942U792"/>
<dbReference type="CDD" id="cd06558">
    <property type="entry name" value="crotonase-like"/>
    <property type="match status" value="1"/>
</dbReference>
<dbReference type="Gene3D" id="3.90.226.10">
    <property type="entry name" value="2-enoyl-CoA Hydratase, Chain A, domain 1"/>
    <property type="match status" value="1"/>
</dbReference>
<evidence type="ECO:0000313" key="5">
    <source>
        <dbReference type="Proteomes" id="UP000679749"/>
    </source>
</evidence>
<dbReference type="Proteomes" id="UP000679749">
    <property type="component" value="Unassembled WGS sequence"/>
</dbReference>
<dbReference type="InterPro" id="IPR014748">
    <property type="entry name" value="Enoyl-CoA_hydra_C"/>
</dbReference>
<keyword evidence="5" id="KW-1185">Reference proteome</keyword>
<organism evidence="4 5">
    <name type="scientific">Neobacillus rhizophilus</name>
    <dbReference type="NCBI Taxonomy" id="2833579"/>
    <lineage>
        <taxon>Bacteria</taxon>
        <taxon>Bacillati</taxon>
        <taxon>Bacillota</taxon>
        <taxon>Bacilli</taxon>
        <taxon>Bacillales</taxon>
        <taxon>Bacillaceae</taxon>
        <taxon>Neobacillus</taxon>
    </lineage>
</organism>
<protein>
    <submittedName>
        <fullName evidence="4">Enoyl-CoA hydratase/isomerase family protein</fullName>
    </submittedName>
</protein>
<dbReference type="PROSITE" id="PS00166">
    <property type="entry name" value="ENOYL_COA_HYDRATASE"/>
    <property type="match status" value="1"/>
</dbReference>
<dbReference type="Gene3D" id="1.10.12.10">
    <property type="entry name" value="Lyase 2-enoyl-coa Hydratase, Chain A, domain 2"/>
    <property type="match status" value="1"/>
</dbReference>
<dbReference type="InterPro" id="IPR001753">
    <property type="entry name" value="Enoyl-CoA_hydra/iso"/>
</dbReference>
<evidence type="ECO:0000256" key="1">
    <source>
        <dbReference type="ARBA" id="ARBA00005254"/>
    </source>
</evidence>
<dbReference type="InterPro" id="IPR018376">
    <property type="entry name" value="Enoyl-CoA_hyd/isom_CS"/>
</dbReference>
<dbReference type="SUPFAM" id="SSF52096">
    <property type="entry name" value="ClpP/crotonase"/>
    <property type="match status" value="1"/>
</dbReference>